<dbReference type="Pfam" id="PF12698">
    <property type="entry name" value="ABC2_membrane_3"/>
    <property type="match status" value="1"/>
</dbReference>
<dbReference type="PANTHER" id="PTHR30294">
    <property type="entry name" value="MEMBRANE COMPONENT OF ABC TRANSPORTER YHHJ-RELATED"/>
    <property type="match status" value="1"/>
</dbReference>
<keyword evidence="7 8" id="KW-0472">Membrane</keyword>
<keyword evidence="5 8" id="KW-0812">Transmembrane</keyword>
<evidence type="ECO:0000313" key="11">
    <source>
        <dbReference type="Proteomes" id="UP000738431"/>
    </source>
</evidence>
<dbReference type="EMBL" id="CP139781">
    <property type="protein sequence ID" value="WRQ87105.1"/>
    <property type="molecule type" value="Genomic_DNA"/>
</dbReference>
<accession>A0ABZ1C9W0</accession>
<protein>
    <submittedName>
        <fullName evidence="10">ABC transporter permease</fullName>
    </submittedName>
</protein>
<dbReference type="InterPro" id="IPR013525">
    <property type="entry name" value="ABC2_TM"/>
</dbReference>
<feature type="transmembrane region" description="Helical" evidence="8">
    <location>
        <begin position="303"/>
        <end position="327"/>
    </location>
</feature>
<evidence type="ECO:0000256" key="4">
    <source>
        <dbReference type="ARBA" id="ARBA00022475"/>
    </source>
</evidence>
<evidence type="ECO:0000256" key="8">
    <source>
        <dbReference type="SAM" id="Phobius"/>
    </source>
</evidence>
<dbReference type="Proteomes" id="UP000738431">
    <property type="component" value="Chromosome"/>
</dbReference>
<dbReference type="PANTHER" id="PTHR30294:SF38">
    <property type="entry name" value="TRANSPORT PERMEASE PROTEIN"/>
    <property type="match status" value="1"/>
</dbReference>
<name>A0ABZ1C9W0_9BACT</name>
<gene>
    <name evidence="10" type="ORF">K1X11_020000</name>
</gene>
<keyword evidence="4" id="KW-1003">Cell membrane</keyword>
<dbReference type="PROSITE" id="PS51012">
    <property type="entry name" value="ABC_TM2"/>
    <property type="match status" value="1"/>
</dbReference>
<dbReference type="InterPro" id="IPR047817">
    <property type="entry name" value="ABC2_TM_bact-type"/>
</dbReference>
<evidence type="ECO:0000313" key="10">
    <source>
        <dbReference type="EMBL" id="WRQ87105.1"/>
    </source>
</evidence>
<feature type="transmembrane region" description="Helical" evidence="8">
    <location>
        <begin position="21"/>
        <end position="40"/>
    </location>
</feature>
<sequence>MRTILTLLRKDIRLFLRNKTAFGLTFIVPLVLVYIFGNVFGVTGSGGSGPAGIKIAVVKQTDAPIADTIITALQAESSFKVLTQSVAADGTKTPLTEQNVRDLIDDNTLRFALVFPPDTVSDERLGLKLRFLNNPRNDIETQTVTGLLQKVIFTSAPQAFMDGLRQRAENFIGIEATDTFYDNLAQTIAESFGADPAEVRADMDAGLFPVATDSAATTDAESTDSESATDFLAQLVDLQNEQLAGADVKSPAATRVVGGWAIMFLLFSVSGASTSLFEEKQAGLFHRLLASPVKRSHILWSKYLFNVLMGMSQLAVLFLAGQLLFGIEALAHFPMLMVVALFASIACTAFGMLLASISPNPAAASGLATFLILTMSAIGGAWFPTSLMPEFIQSLSQLTIVYWSMEGFLAVLWAGKSLLEILPILGVLTGIAALVSAFSLWRFNRGNLFD</sequence>
<keyword evidence="3" id="KW-0813">Transport</keyword>
<dbReference type="InterPro" id="IPR051449">
    <property type="entry name" value="ABC-2_transporter_component"/>
</dbReference>
<evidence type="ECO:0000256" key="7">
    <source>
        <dbReference type="ARBA" id="ARBA00023136"/>
    </source>
</evidence>
<dbReference type="RefSeq" id="WP_221029482.1">
    <property type="nucleotide sequence ID" value="NZ_CP139781.1"/>
</dbReference>
<reference evidence="10 11" key="1">
    <citation type="submission" date="2021-08" db="EMBL/GenBank/DDBJ databases">
        <authorList>
            <person name="Zhang D."/>
            <person name="Zhang A."/>
            <person name="Wang L."/>
        </authorList>
    </citation>
    <scope>NUCLEOTIDE SEQUENCE [LARGE SCALE GENOMIC DNA]</scope>
    <source>
        <strain evidence="10 11">WL0086</strain>
    </source>
</reference>
<evidence type="ECO:0000256" key="3">
    <source>
        <dbReference type="ARBA" id="ARBA00022448"/>
    </source>
</evidence>
<evidence type="ECO:0000256" key="2">
    <source>
        <dbReference type="ARBA" id="ARBA00007783"/>
    </source>
</evidence>
<feature type="transmembrane region" description="Helical" evidence="8">
    <location>
        <begin position="362"/>
        <end position="383"/>
    </location>
</feature>
<keyword evidence="11" id="KW-1185">Reference proteome</keyword>
<feature type="transmembrane region" description="Helical" evidence="8">
    <location>
        <begin position="421"/>
        <end position="441"/>
    </location>
</feature>
<feature type="transmembrane region" description="Helical" evidence="8">
    <location>
        <begin position="257"/>
        <end position="277"/>
    </location>
</feature>
<keyword evidence="6 8" id="KW-1133">Transmembrane helix</keyword>
<evidence type="ECO:0000256" key="6">
    <source>
        <dbReference type="ARBA" id="ARBA00022989"/>
    </source>
</evidence>
<feature type="domain" description="ABC transmembrane type-2" evidence="9">
    <location>
        <begin position="220"/>
        <end position="446"/>
    </location>
</feature>
<evidence type="ECO:0000256" key="1">
    <source>
        <dbReference type="ARBA" id="ARBA00004651"/>
    </source>
</evidence>
<comment type="subcellular location">
    <subcellularLocation>
        <location evidence="1">Cell membrane</location>
        <topology evidence="1">Multi-pass membrane protein</topology>
    </subcellularLocation>
</comment>
<evidence type="ECO:0000256" key="5">
    <source>
        <dbReference type="ARBA" id="ARBA00022692"/>
    </source>
</evidence>
<reference evidence="10 11" key="2">
    <citation type="submission" date="2023-12" db="EMBL/GenBank/DDBJ databases">
        <title>Description of an unclassified Opitutus bacterium of Verrucomicrobiota.</title>
        <authorList>
            <person name="Zhang D.-F."/>
        </authorList>
    </citation>
    <scope>NUCLEOTIDE SEQUENCE [LARGE SCALE GENOMIC DNA]</scope>
    <source>
        <strain evidence="10 11">WL0086</strain>
    </source>
</reference>
<organism evidence="10 11">
    <name type="scientific">Actomonas aquatica</name>
    <dbReference type="NCBI Taxonomy" id="2866162"/>
    <lineage>
        <taxon>Bacteria</taxon>
        <taxon>Pseudomonadati</taxon>
        <taxon>Verrucomicrobiota</taxon>
        <taxon>Opitutia</taxon>
        <taxon>Opitutales</taxon>
        <taxon>Opitutaceae</taxon>
        <taxon>Actomonas</taxon>
    </lineage>
</organism>
<comment type="similarity">
    <text evidence="2">Belongs to the ABC-2 integral membrane protein family.</text>
</comment>
<feature type="transmembrane region" description="Helical" evidence="8">
    <location>
        <begin position="333"/>
        <end position="355"/>
    </location>
</feature>
<evidence type="ECO:0000259" key="9">
    <source>
        <dbReference type="PROSITE" id="PS51012"/>
    </source>
</evidence>
<proteinExistence type="inferred from homology"/>